<feature type="non-terminal residue" evidence="2">
    <location>
        <position position="233"/>
    </location>
</feature>
<feature type="non-terminal residue" evidence="2">
    <location>
        <position position="1"/>
    </location>
</feature>
<dbReference type="CDD" id="cd00920">
    <property type="entry name" value="Cupredoxin"/>
    <property type="match status" value="1"/>
</dbReference>
<proteinExistence type="predicted"/>
<dbReference type="PANTHER" id="PTHR34883:SF20">
    <property type="entry name" value="PHYTOCYANIN DOMAIN-CONTAINING PROTEIN"/>
    <property type="match status" value="1"/>
</dbReference>
<gene>
    <name evidence="2" type="ORF">B7463_g6134</name>
</gene>
<reference evidence="2 3" key="1">
    <citation type="submission" date="2018-05" db="EMBL/GenBank/DDBJ databases">
        <title>Draft genome sequence of Scytalidium lignicola DSM 105466, a ubiquitous saprotrophic fungus.</title>
        <authorList>
            <person name="Buettner E."/>
            <person name="Gebauer A.M."/>
            <person name="Hofrichter M."/>
            <person name="Liers C."/>
            <person name="Kellner H."/>
        </authorList>
    </citation>
    <scope>NUCLEOTIDE SEQUENCE [LARGE SCALE GENOMIC DNA]</scope>
    <source>
        <strain evidence="2 3">DSM 105466</strain>
    </source>
</reference>
<dbReference type="OMA" id="DMVAFNF"/>
<dbReference type="AlphaFoldDB" id="A0A3E2H9X6"/>
<evidence type="ECO:0008006" key="4">
    <source>
        <dbReference type="Google" id="ProtNLM"/>
    </source>
</evidence>
<keyword evidence="3" id="KW-1185">Reference proteome</keyword>
<dbReference type="SUPFAM" id="SSF49503">
    <property type="entry name" value="Cupredoxins"/>
    <property type="match status" value="1"/>
</dbReference>
<evidence type="ECO:0000256" key="1">
    <source>
        <dbReference type="SAM" id="SignalP"/>
    </source>
</evidence>
<dbReference type="Gene3D" id="2.60.40.420">
    <property type="entry name" value="Cupredoxins - blue copper proteins"/>
    <property type="match status" value="1"/>
</dbReference>
<organism evidence="2 3">
    <name type="scientific">Scytalidium lignicola</name>
    <name type="common">Hyphomycete</name>
    <dbReference type="NCBI Taxonomy" id="5539"/>
    <lineage>
        <taxon>Eukaryota</taxon>
        <taxon>Fungi</taxon>
        <taxon>Dikarya</taxon>
        <taxon>Ascomycota</taxon>
        <taxon>Pezizomycotina</taxon>
        <taxon>Leotiomycetes</taxon>
        <taxon>Leotiomycetes incertae sedis</taxon>
        <taxon>Scytalidium</taxon>
    </lineage>
</organism>
<protein>
    <recommendedName>
        <fullName evidence="4">Phytocyanin domain-containing protein</fullName>
    </recommendedName>
</protein>
<comment type="caution">
    <text evidence="2">The sequence shown here is derived from an EMBL/GenBank/DDBJ whole genome shotgun (WGS) entry which is preliminary data.</text>
</comment>
<dbReference type="STRING" id="5539.A0A3E2H9X6"/>
<feature type="chain" id="PRO_5017609858" description="Phytocyanin domain-containing protein" evidence="1">
    <location>
        <begin position="18"/>
        <end position="233"/>
    </location>
</feature>
<dbReference type="OrthoDB" id="5415867at2759"/>
<dbReference type="InterPro" id="IPR052953">
    <property type="entry name" value="Ser-rich/MCO-related"/>
</dbReference>
<feature type="signal peptide" evidence="1">
    <location>
        <begin position="1"/>
        <end position="17"/>
    </location>
</feature>
<accession>A0A3E2H9X6</accession>
<dbReference type="PANTHER" id="PTHR34883">
    <property type="entry name" value="SERINE-RICH PROTEIN, PUTATIVE-RELATED-RELATED"/>
    <property type="match status" value="1"/>
</dbReference>
<keyword evidence="1" id="KW-0732">Signal</keyword>
<dbReference type="EMBL" id="NCSJ02000106">
    <property type="protein sequence ID" value="RFU30209.1"/>
    <property type="molecule type" value="Genomic_DNA"/>
</dbReference>
<dbReference type="InterPro" id="IPR008972">
    <property type="entry name" value="Cupredoxin"/>
</dbReference>
<evidence type="ECO:0000313" key="3">
    <source>
        <dbReference type="Proteomes" id="UP000258309"/>
    </source>
</evidence>
<sequence length="233" mass="22702">MYRSVASLVAIAAAVNAATIDIAVGQTGLVMSPNSVRANVGDVLQFHFYPGGHSVVQGDFANPCLPSSSNAFFSGYINGDANGTSVFLVNVANTDPIWFYCSLGEHCPAGMVGVVNAPSNQTINDFRTAAQNAGTVRAPASVQGGTVTTVGAANGTSSGAGGAATSSASAQATGAVSSSVIASITSTPASTTGSGSSATAASASATPNTASRVGDFAALLCLTVVGGLFIALG</sequence>
<name>A0A3E2H9X6_SCYLI</name>
<evidence type="ECO:0000313" key="2">
    <source>
        <dbReference type="EMBL" id="RFU30209.1"/>
    </source>
</evidence>
<dbReference type="Proteomes" id="UP000258309">
    <property type="component" value="Unassembled WGS sequence"/>
</dbReference>